<gene>
    <name evidence="1" type="ORF">LMG18101_01533</name>
</gene>
<dbReference type="InterPro" id="IPR015075">
    <property type="entry name" value="AtaL"/>
</dbReference>
<organism evidence="1 2">
    <name type="scientific">Ralstonia flaminis</name>
    <dbReference type="NCBI Taxonomy" id="3058597"/>
    <lineage>
        <taxon>Bacteria</taxon>
        <taxon>Pseudomonadati</taxon>
        <taxon>Pseudomonadota</taxon>
        <taxon>Betaproteobacteria</taxon>
        <taxon>Burkholderiales</taxon>
        <taxon>Burkholderiaceae</taxon>
        <taxon>Ralstonia</taxon>
    </lineage>
</organism>
<evidence type="ECO:0000313" key="1">
    <source>
        <dbReference type="EMBL" id="CAJ0812337.1"/>
    </source>
</evidence>
<dbReference type="Gene3D" id="3.30.530.20">
    <property type="match status" value="1"/>
</dbReference>
<dbReference type="CDD" id="cd08863">
    <property type="entry name" value="SRPBCC_DUF1857"/>
    <property type="match status" value="1"/>
</dbReference>
<name>A0ABN9JHW6_9RALS</name>
<evidence type="ECO:0008006" key="3">
    <source>
        <dbReference type="Google" id="ProtNLM"/>
    </source>
</evidence>
<keyword evidence="2" id="KW-1185">Reference proteome</keyword>
<comment type="caution">
    <text evidence="1">The sequence shown here is derived from an EMBL/GenBank/DDBJ whole genome shotgun (WGS) entry which is preliminary data.</text>
</comment>
<dbReference type="InterPro" id="IPR023393">
    <property type="entry name" value="START-like_dom_sf"/>
</dbReference>
<reference evidence="1 2" key="1">
    <citation type="submission" date="2023-07" db="EMBL/GenBank/DDBJ databases">
        <authorList>
            <person name="Peeters C."/>
        </authorList>
    </citation>
    <scope>NUCLEOTIDE SEQUENCE [LARGE SCALE GENOMIC DNA]</scope>
    <source>
        <strain evidence="1 2">LMG 18101</strain>
    </source>
</reference>
<dbReference type="SUPFAM" id="SSF55961">
    <property type="entry name" value="Bet v1-like"/>
    <property type="match status" value="1"/>
</dbReference>
<sequence>MSGNFAEAALRFEHLVEVNDPLNPLIDTLTLNQIWQGLVLRVREQTEFVESLDECIITAEGDGWIERELRFGKARIQDRVTLEPHKRVTYTTAATGEHAGGSLTMTIETNDANATFIRFVYDTTLPSADETGDTRYSEIVKSAYRESDIDTVRRIREIAATGRLG</sequence>
<evidence type="ECO:0000313" key="2">
    <source>
        <dbReference type="Proteomes" id="UP001189757"/>
    </source>
</evidence>
<dbReference type="Proteomes" id="UP001189757">
    <property type="component" value="Unassembled WGS sequence"/>
</dbReference>
<proteinExistence type="predicted"/>
<dbReference type="Pfam" id="PF08982">
    <property type="entry name" value="AtaL"/>
    <property type="match status" value="1"/>
</dbReference>
<dbReference type="EMBL" id="CATZLL010000004">
    <property type="protein sequence ID" value="CAJ0812337.1"/>
    <property type="molecule type" value="Genomic_DNA"/>
</dbReference>
<accession>A0ABN9JHW6</accession>
<protein>
    <recommendedName>
        <fullName evidence="3">DUF1857 domain-containing protein</fullName>
    </recommendedName>
</protein>